<evidence type="ECO:0000256" key="1">
    <source>
        <dbReference type="ARBA" id="ARBA00001968"/>
    </source>
</evidence>
<gene>
    <name evidence="3" type="ORF">UFOPK3610_01741</name>
</gene>
<dbReference type="Pfam" id="PF02545">
    <property type="entry name" value="Maf"/>
    <property type="match status" value="1"/>
</dbReference>
<name>A0A6J7I920_9ZZZZ</name>
<accession>A0A6J7I920</accession>
<dbReference type="PANTHER" id="PTHR43213:SF5">
    <property type="entry name" value="BIFUNCTIONAL DTTP_UTP PYROPHOSPHATASE_METHYLTRANSFERASE PROTEIN-RELATED"/>
    <property type="match status" value="1"/>
</dbReference>
<evidence type="ECO:0000313" key="3">
    <source>
        <dbReference type="EMBL" id="CAB4927200.1"/>
    </source>
</evidence>
<dbReference type="CDD" id="cd00555">
    <property type="entry name" value="Maf"/>
    <property type="match status" value="1"/>
</dbReference>
<dbReference type="AlphaFoldDB" id="A0A6J7I920"/>
<dbReference type="PIRSF" id="PIRSF006305">
    <property type="entry name" value="Maf"/>
    <property type="match status" value="1"/>
</dbReference>
<dbReference type="HAMAP" id="MF_00528">
    <property type="entry name" value="Maf"/>
    <property type="match status" value="1"/>
</dbReference>
<sequence length="174" mass="17774">MDPHVIVSGVDEEAVAAGLGPRETAEVLALAKAEAVAQGQLPVAALVLGCDSVFEFEQVGLGKPRTPEEALARGVAMSGRSGTLWTGHTLIDSAAGVTVSEVVGTTVHFAEFSTAEMQAYVATGEPMQVAGGFTLDGLGAALVLGVDGDPGNVIGVSVPCVRRLVKQLGLEWYS</sequence>
<reference evidence="3" key="1">
    <citation type="submission" date="2020-05" db="EMBL/GenBank/DDBJ databases">
        <authorList>
            <person name="Chiriac C."/>
            <person name="Salcher M."/>
            <person name="Ghai R."/>
            <person name="Kavagutti S V."/>
        </authorList>
    </citation>
    <scope>NUCLEOTIDE SEQUENCE</scope>
</reference>
<evidence type="ECO:0000256" key="2">
    <source>
        <dbReference type="ARBA" id="ARBA00022801"/>
    </source>
</evidence>
<dbReference type="Gene3D" id="3.90.950.10">
    <property type="match status" value="1"/>
</dbReference>
<dbReference type="InterPro" id="IPR029001">
    <property type="entry name" value="ITPase-like_fam"/>
</dbReference>
<comment type="cofactor">
    <cofactor evidence="1">
        <name>a divalent metal cation</name>
        <dbReference type="ChEBI" id="CHEBI:60240"/>
    </cofactor>
</comment>
<dbReference type="InterPro" id="IPR003697">
    <property type="entry name" value="Maf-like"/>
</dbReference>
<keyword evidence="2" id="KW-0378">Hydrolase</keyword>
<dbReference type="SUPFAM" id="SSF52972">
    <property type="entry name" value="ITPase-like"/>
    <property type="match status" value="1"/>
</dbReference>
<dbReference type="GO" id="GO:0047429">
    <property type="term" value="F:nucleoside triphosphate diphosphatase activity"/>
    <property type="evidence" value="ECO:0007669"/>
    <property type="project" value="InterPro"/>
</dbReference>
<protein>
    <submittedName>
        <fullName evidence="3">Unannotated protein</fullName>
    </submittedName>
</protein>
<dbReference type="PANTHER" id="PTHR43213">
    <property type="entry name" value="BIFUNCTIONAL DTTP/UTP PYROPHOSPHATASE/METHYLTRANSFERASE PROTEIN-RELATED"/>
    <property type="match status" value="1"/>
</dbReference>
<dbReference type="EMBL" id="CAFBMR010000106">
    <property type="protein sequence ID" value="CAB4927200.1"/>
    <property type="molecule type" value="Genomic_DNA"/>
</dbReference>
<proteinExistence type="inferred from homology"/>
<organism evidence="3">
    <name type="scientific">freshwater metagenome</name>
    <dbReference type="NCBI Taxonomy" id="449393"/>
    <lineage>
        <taxon>unclassified sequences</taxon>
        <taxon>metagenomes</taxon>
        <taxon>ecological metagenomes</taxon>
    </lineage>
</organism>